<dbReference type="OrthoDB" id="5405085at2"/>
<dbReference type="GO" id="GO:0055085">
    <property type="term" value="P:transmembrane transport"/>
    <property type="evidence" value="ECO:0007669"/>
    <property type="project" value="InterPro"/>
</dbReference>
<evidence type="ECO:0000256" key="3">
    <source>
        <dbReference type="ARBA" id="ARBA00022840"/>
    </source>
</evidence>
<dbReference type="PROSITE" id="PS50893">
    <property type="entry name" value="ABC_TRANSPORTER_2"/>
    <property type="match status" value="1"/>
</dbReference>
<dbReference type="EMBL" id="FQVB01000013">
    <property type="protein sequence ID" value="SHF24452.1"/>
    <property type="molecule type" value="Genomic_DNA"/>
</dbReference>
<dbReference type="STRING" id="1121391.SAMN02745206_01611"/>
<dbReference type="Pfam" id="PF00005">
    <property type="entry name" value="ABC_tran"/>
    <property type="match status" value="1"/>
</dbReference>
<dbReference type="PROSITE" id="PS00211">
    <property type="entry name" value="ABC_TRANSPORTER_1"/>
    <property type="match status" value="1"/>
</dbReference>
<dbReference type="InterPro" id="IPR030921">
    <property type="entry name" value="LPS_export_LptB"/>
</dbReference>
<dbReference type="GO" id="GO:0043190">
    <property type="term" value="C:ATP-binding cassette (ABC) transporter complex"/>
    <property type="evidence" value="ECO:0007669"/>
    <property type="project" value="InterPro"/>
</dbReference>
<dbReference type="GO" id="GO:0005524">
    <property type="term" value="F:ATP binding"/>
    <property type="evidence" value="ECO:0007669"/>
    <property type="project" value="UniProtKB-KW"/>
</dbReference>
<dbReference type="SUPFAM" id="SSF52540">
    <property type="entry name" value="P-loop containing nucleoside triphosphate hydrolases"/>
    <property type="match status" value="1"/>
</dbReference>
<keyword evidence="6" id="KW-1185">Reference proteome</keyword>
<dbReference type="InterPro" id="IPR051120">
    <property type="entry name" value="ABC_AA/LPS_Transport"/>
</dbReference>
<dbReference type="Gene3D" id="3.40.50.300">
    <property type="entry name" value="P-loop containing nucleotide triphosphate hydrolases"/>
    <property type="match status" value="1"/>
</dbReference>
<name>A0A1M5A3N3_9BACT</name>
<dbReference type="AlphaFoldDB" id="A0A1M5A3N3"/>
<dbReference type="InterPro" id="IPR017871">
    <property type="entry name" value="ABC_transporter-like_CS"/>
</dbReference>
<dbReference type="InterPro" id="IPR003439">
    <property type="entry name" value="ABC_transporter-like_ATP-bd"/>
</dbReference>
<evidence type="ECO:0000313" key="6">
    <source>
        <dbReference type="Proteomes" id="UP000184076"/>
    </source>
</evidence>
<evidence type="ECO:0000259" key="4">
    <source>
        <dbReference type="PROSITE" id="PS50893"/>
    </source>
</evidence>
<dbReference type="GO" id="GO:0016887">
    <property type="term" value="F:ATP hydrolysis activity"/>
    <property type="evidence" value="ECO:0007669"/>
    <property type="project" value="InterPro"/>
</dbReference>
<proteinExistence type="predicted"/>
<dbReference type="FunFam" id="3.40.50.300:FF:000151">
    <property type="entry name" value="Lipopolysaccharide ABC transporter ATP-binding protein"/>
    <property type="match status" value="1"/>
</dbReference>
<gene>
    <name evidence="5" type="ORF">SAMN02745206_01611</name>
</gene>
<keyword evidence="3 5" id="KW-0067">ATP-binding</keyword>
<dbReference type="RefSeq" id="WP_073038476.1">
    <property type="nucleotide sequence ID" value="NZ_FQVB01000013.1"/>
</dbReference>
<keyword evidence="2" id="KW-0547">Nucleotide-binding</keyword>
<dbReference type="SMART" id="SM00382">
    <property type="entry name" value="AAA"/>
    <property type="match status" value="1"/>
</dbReference>
<keyword evidence="1" id="KW-0813">Transport</keyword>
<dbReference type="InterPro" id="IPR003593">
    <property type="entry name" value="AAA+_ATPase"/>
</dbReference>
<dbReference type="InterPro" id="IPR027417">
    <property type="entry name" value="P-loop_NTPase"/>
</dbReference>
<evidence type="ECO:0000256" key="2">
    <source>
        <dbReference type="ARBA" id="ARBA00022741"/>
    </source>
</evidence>
<accession>A0A1M5A3N3</accession>
<dbReference type="Proteomes" id="UP000184076">
    <property type="component" value="Unassembled WGS sequence"/>
</dbReference>
<dbReference type="NCBIfam" id="TIGR04406">
    <property type="entry name" value="LPS_export_lptB"/>
    <property type="match status" value="1"/>
</dbReference>
<dbReference type="PANTHER" id="PTHR45772:SF10">
    <property type="entry name" value="LIPOPOLYSACCHARIDE EXPORT SYSTEM ATP-BINDING PROTEIN LPTB"/>
    <property type="match status" value="1"/>
</dbReference>
<protein>
    <submittedName>
        <fullName evidence="5">Lipopolysaccharide export system ATP-binding protein</fullName>
    </submittedName>
</protein>
<feature type="domain" description="ABC transporter" evidence="4">
    <location>
        <begin position="8"/>
        <end position="240"/>
    </location>
</feature>
<evidence type="ECO:0000256" key="1">
    <source>
        <dbReference type="ARBA" id="ARBA00022448"/>
    </source>
</evidence>
<evidence type="ECO:0000313" key="5">
    <source>
        <dbReference type="EMBL" id="SHF24452.1"/>
    </source>
</evidence>
<organism evidence="5 6">
    <name type="scientific">Desulfacinum infernum DSM 9756</name>
    <dbReference type="NCBI Taxonomy" id="1121391"/>
    <lineage>
        <taxon>Bacteria</taxon>
        <taxon>Pseudomonadati</taxon>
        <taxon>Thermodesulfobacteriota</taxon>
        <taxon>Syntrophobacteria</taxon>
        <taxon>Syntrophobacterales</taxon>
        <taxon>Syntrophobacteraceae</taxon>
        <taxon>Desulfacinum</taxon>
    </lineage>
</organism>
<reference evidence="6" key="1">
    <citation type="submission" date="2016-11" db="EMBL/GenBank/DDBJ databases">
        <authorList>
            <person name="Varghese N."/>
            <person name="Submissions S."/>
        </authorList>
    </citation>
    <scope>NUCLEOTIDE SEQUENCE [LARGE SCALE GENOMIC DNA]</scope>
    <source>
        <strain evidence="6">DSM 9756</strain>
    </source>
</reference>
<sequence length="244" mass="27186">MEAVGKSLRTENLVKRYGGRTVVDHVSLEVFQGQVVGLLGPNGAGKSTTFYSVIGIIRPDEGAVWLDGENIVNAPMYLRARKGITYLPQEPSIFRKLTVEENILAILETLKIGPQERRARLQELLEDLNIAHLAKSRADRLSGGERRRLEISRALVTQPSFILLDEPFAGIDPIAVIEIQGLIASLRERGIGVLISDHNVRETLKVCDRAYIMHQGRILEEGPPDLIARSELARRTYLGQEFSL</sequence>
<dbReference type="PANTHER" id="PTHR45772">
    <property type="entry name" value="CONSERVED COMPONENT OF ABC TRANSPORTER FOR NATURAL AMINO ACIDS-RELATED"/>
    <property type="match status" value="1"/>
</dbReference>
<dbReference type="CDD" id="cd03218">
    <property type="entry name" value="ABC_YhbG"/>
    <property type="match status" value="1"/>
</dbReference>